<dbReference type="Proteomes" id="UP000824366">
    <property type="component" value="Chromosome"/>
</dbReference>
<dbReference type="EMBL" id="AP024238">
    <property type="protein sequence ID" value="BCO27763.1"/>
    <property type="molecule type" value="Genomic_DNA"/>
</dbReference>
<proteinExistence type="predicted"/>
<name>A0ABM7MNC9_9BURK</name>
<sequence length="39" mass="4370">MPWVGEVWRVAFAFDPERQGILLIEAIRVAWISTALGNG</sequence>
<organism evidence="1 2">
    <name type="scientific">Rhodoferax lithotrophicus</name>
    <dbReference type="NCBI Taxonomy" id="2798804"/>
    <lineage>
        <taxon>Bacteria</taxon>
        <taxon>Pseudomonadati</taxon>
        <taxon>Pseudomonadota</taxon>
        <taxon>Betaproteobacteria</taxon>
        <taxon>Burkholderiales</taxon>
        <taxon>Comamonadaceae</taxon>
        <taxon>Rhodoferax</taxon>
    </lineage>
</organism>
<accession>A0ABM7MNC9</accession>
<evidence type="ECO:0000313" key="1">
    <source>
        <dbReference type="EMBL" id="BCO27763.1"/>
    </source>
</evidence>
<keyword evidence="2" id="KW-1185">Reference proteome</keyword>
<reference evidence="1 2" key="1">
    <citation type="journal article" date="2021" name="Microbiol. Spectr.">
        <title>A Single Bacterium Capable of Oxidation and Reduction of Iron at Circumneutral pH.</title>
        <authorList>
            <person name="Kato S."/>
            <person name="Ohkuma M."/>
        </authorList>
    </citation>
    <scope>NUCLEOTIDE SEQUENCE [LARGE SCALE GENOMIC DNA]</scope>
    <source>
        <strain evidence="1 2">MIZ03</strain>
    </source>
</reference>
<evidence type="ECO:0000313" key="2">
    <source>
        <dbReference type="Proteomes" id="UP000824366"/>
    </source>
</evidence>
<gene>
    <name evidence="1" type="ORF">MIZ03_2652</name>
</gene>
<protein>
    <submittedName>
        <fullName evidence="1">Toxin HigB</fullName>
    </submittedName>
</protein>